<proteinExistence type="predicted"/>
<evidence type="ECO:0000313" key="2">
    <source>
        <dbReference type="EMBL" id="ELS62078.1"/>
    </source>
</evidence>
<accession>A0A9W5LJU4</accession>
<organism evidence="2 3">
    <name type="scientific">Bacillus inaquosorum KCTC 13429</name>
    <dbReference type="NCBI Taxonomy" id="1236548"/>
    <lineage>
        <taxon>Bacteria</taxon>
        <taxon>Bacillati</taxon>
        <taxon>Bacillota</taxon>
        <taxon>Bacilli</taxon>
        <taxon>Bacillales</taxon>
        <taxon>Bacillaceae</taxon>
        <taxon>Bacillus</taxon>
    </lineage>
</organism>
<dbReference type="EMBL" id="AMXN01000002">
    <property type="protein sequence ID" value="ELS62078.1"/>
    <property type="molecule type" value="Genomic_DNA"/>
</dbReference>
<name>A0A9W5LJU4_9BACI</name>
<evidence type="ECO:0000313" key="3">
    <source>
        <dbReference type="Proteomes" id="UP000011182"/>
    </source>
</evidence>
<dbReference type="InterPro" id="IPR036365">
    <property type="entry name" value="PGBD-like_sf"/>
</dbReference>
<comment type="caution">
    <text evidence="2">The sequence shown here is derived from an EMBL/GenBank/DDBJ whole genome shotgun (WGS) entry which is preliminary data.</text>
</comment>
<sequence>MRKGDDVRQIQKALVALYFYPDKGAKNNGIDGVYGPKTADAVRRFQLMNGLKADGIYGPKTKAKIEAKLK</sequence>
<keyword evidence="3" id="KW-1185">Reference proteome</keyword>
<protein>
    <submittedName>
        <fullName evidence="2">N-acetylmuramoyl-L-alanine amidase</fullName>
    </submittedName>
</protein>
<dbReference type="InterPro" id="IPR036366">
    <property type="entry name" value="PGBDSf"/>
</dbReference>
<feature type="domain" description="Peptidoglycan binding-like" evidence="1">
    <location>
        <begin position="4"/>
        <end position="64"/>
    </location>
</feature>
<dbReference type="InterPro" id="IPR002477">
    <property type="entry name" value="Peptidoglycan-bd-like"/>
</dbReference>
<dbReference type="AlphaFoldDB" id="A0A9W5LJU4"/>
<reference evidence="2 3" key="1">
    <citation type="journal article" date="2014" name="Syst. Appl. Microbiol.">
        <title>Genomic insights into the taxonomic status of the three subspecies of Bacillus subtilis.</title>
        <authorList>
            <person name="Yi H."/>
            <person name="Chun J."/>
            <person name="Cha C.J."/>
        </authorList>
    </citation>
    <scope>NUCLEOTIDE SEQUENCE [LARGE SCALE GENOMIC DNA]</scope>
    <source>
        <strain evidence="2 3">KCTC 13429</strain>
    </source>
</reference>
<evidence type="ECO:0000259" key="1">
    <source>
        <dbReference type="Pfam" id="PF01471"/>
    </source>
</evidence>
<dbReference type="SUPFAM" id="SSF47090">
    <property type="entry name" value="PGBD-like"/>
    <property type="match status" value="1"/>
</dbReference>
<dbReference type="Proteomes" id="UP000011182">
    <property type="component" value="Unassembled WGS sequence"/>
</dbReference>
<gene>
    <name evidence="2" type="ORF">BSI_11570</name>
</gene>
<dbReference type="Gene3D" id="1.10.101.10">
    <property type="entry name" value="PGBD-like superfamily/PGBD"/>
    <property type="match status" value="1"/>
</dbReference>
<dbReference type="Pfam" id="PF01471">
    <property type="entry name" value="PG_binding_1"/>
    <property type="match status" value="1"/>
</dbReference>